<evidence type="ECO:0000313" key="1">
    <source>
        <dbReference type="EMBL" id="CCH21986.1"/>
    </source>
</evidence>
<proteinExistence type="predicted"/>
<name>I0LDT9_9ACTN</name>
<keyword evidence="2" id="KW-1185">Reference proteome</keyword>
<accession>I0LDT9</accession>
<sequence>MIMKLLRRHAGVGGNNFMINAVGVGVGGFGGSGDVVVGVRG</sequence>
<evidence type="ECO:0000313" key="2">
    <source>
        <dbReference type="Proteomes" id="UP000003448"/>
    </source>
</evidence>
<dbReference type="Proteomes" id="UP000003448">
    <property type="component" value="Unassembled WGS sequence"/>
</dbReference>
<organism evidence="1 2">
    <name type="scientific">Micromonospora lupini str. Lupac 08</name>
    <dbReference type="NCBI Taxonomy" id="1150864"/>
    <lineage>
        <taxon>Bacteria</taxon>
        <taxon>Bacillati</taxon>
        <taxon>Actinomycetota</taxon>
        <taxon>Actinomycetes</taxon>
        <taxon>Micromonosporales</taxon>
        <taxon>Micromonosporaceae</taxon>
        <taxon>Micromonospora</taxon>
    </lineage>
</organism>
<comment type="caution">
    <text evidence="1">The sequence shown here is derived from an EMBL/GenBank/DDBJ whole genome shotgun (WGS) entry which is preliminary data.</text>
</comment>
<gene>
    <name evidence="1" type="ORF">MILUP08_46771</name>
</gene>
<reference evidence="2" key="1">
    <citation type="journal article" date="2012" name="J. Bacteriol.">
        <title>Genome Sequence of Micromonospora lupini Lupac 08, Isolated from Root Nodules of Lupinus angustifolius.</title>
        <authorList>
            <person name="Alonso-Vega P."/>
            <person name="Normand P."/>
            <person name="Bacigalupe R."/>
            <person name="Pujic P."/>
            <person name="Lajus A."/>
            <person name="Vallenet D."/>
            <person name="Carro L."/>
            <person name="Coll P."/>
            <person name="Trujillo M.E."/>
        </authorList>
    </citation>
    <scope>NUCLEOTIDE SEQUENCE [LARGE SCALE GENOMIC DNA]</scope>
    <source>
        <strain evidence="2">Lupac 08</strain>
    </source>
</reference>
<dbReference type="EMBL" id="CAIE01000046">
    <property type="protein sequence ID" value="CCH21986.1"/>
    <property type="molecule type" value="Genomic_DNA"/>
</dbReference>
<dbReference type="AlphaFoldDB" id="I0LDT9"/>
<protein>
    <submittedName>
        <fullName evidence="1">Uncharacterized protein</fullName>
    </submittedName>
</protein>
<dbReference type="STRING" id="1150864.MILUP08_46771"/>